<keyword evidence="3" id="KW-0274">FAD</keyword>
<evidence type="ECO:0000256" key="1">
    <source>
        <dbReference type="ARBA" id="ARBA00001974"/>
    </source>
</evidence>
<dbReference type="GeneID" id="97467676"/>
<evidence type="ECO:0000313" key="6">
    <source>
        <dbReference type="EMBL" id="PKV98080.1"/>
    </source>
</evidence>
<evidence type="ECO:0000259" key="5">
    <source>
        <dbReference type="Pfam" id="PF00890"/>
    </source>
</evidence>
<dbReference type="Gene3D" id="3.90.700.10">
    <property type="entry name" value="Succinate dehydrogenase/fumarate reductase flavoprotein, catalytic domain"/>
    <property type="match status" value="1"/>
</dbReference>
<evidence type="ECO:0000256" key="3">
    <source>
        <dbReference type="ARBA" id="ARBA00022827"/>
    </source>
</evidence>
<dbReference type="SUPFAM" id="SSF56425">
    <property type="entry name" value="Succinate dehydrogenase/fumarate reductase flavoprotein, catalytic domain"/>
    <property type="match status" value="1"/>
</dbReference>
<evidence type="ECO:0000256" key="2">
    <source>
        <dbReference type="ARBA" id="ARBA00022630"/>
    </source>
</evidence>
<dbReference type="SUPFAM" id="SSF51905">
    <property type="entry name" value="FAD/NAD(P)-binding domain"/>
    <property type="match status" value="1"/>
</dbReference>
<dbReference type="NCBIfam" id="NF005510">
    <property type="entry name" value="PRK07121.1-3"/>
    <property type="match status" value="1"/>
</dbReference>
<dbReference type="AlphaFoldDB" id="A0A2N3WW43"/>
<dbReference type="GO" id="GO:0008202">
    <property type="term" value="P:steroid metabolic process"/>
    <property type="evidence" value="ECO:0007669"/>
    <property type="project" value="UniProtKB-ARBA"/>
</dbReference>
<dbReference type="Proteomes" id="UP000233766">
    <property type="component" value="Unassembled WGS sequence"/>
</dbReference>
<evidence type="ECO:0000313" key="7">
    <source>
        <dbReference type="Proteomes" id="UP000233766"/>
    </source>
</evidence>
<dbReference type="InterPro" id="IPR027477">
    <property type="entry name" value="Succ_DH/fumarate_Rdtase_cat_sf"/>
</dbReference>
<dbReference type="NCBIfam" id="NF005512">
    <property type="entry name" value="PRK07121.1-5"/>
    <property type="match status" value="1"/>
</dbReference>
<name>A0A2N3WW43_9NOCA</name>
<dbReference type="PANTHER" id="PTHR43400">
    <property type="entry name" value="FUMARATE REDUCTASE"/>
    <property type="match status" value="1"/>
</dbReference>
<dbReference type="InterPro" id="IPR050315">
    <property type="entry name" value="FAD-oxidoreductase_2"/>
</dbReference>
<dbReference type="InterPro" id="IPR003953">
    <property type="entry name" value="FAD-dep_OxRdtase_2_FAD-bd"/>
</dbReference>
<dbReference type="Gene3D" id="3.50.50.60">
    <property type="entry name" value="FAD/NAD(P)-binding domain"/>
    <property type="match status" value="1"/>
</dbReference>
<dbReference type="Pfam" id="PF00890">
    <property type="entry name" value="FAD_binding_2"/>
    <property type="match status" value="1"/>
</dbReference>
<accession>A0A2N3WW43</accession>
<keyword evidence="2" id="KW-0285">Flavoprotein</keyword>
<keyword evidence="7" id="KW-1185">Reference proteome</keyword>
<evidence type="ECO:0000256" key="4">
    <source>
        <dbReference type="ARBA" id="ARBA00023002"/>
    </source>
</evidence>
<keyword evidence="4" id="KW-0560">Oxidoreductase</keyword>
<dbReference type="InterPro" id="IPR036188">
    <property type="entry name" value="FAD/NAD-bd_sf"/>
</dbReference>
<dbReference type="GO" id="GO:0033765">
    <property type="term" value="F:steroid dehydrogenase activity, acting on the CH-CH group of donors"/>
    <property type="evidence" value="ECO:0007669"/>
    <property type="project" value="UniProtKB-ARBA"/>
</dbReference>
<comment type="caution">
    <text evidence="6">The sequence shown here is derived from an EMBL/GenBank/DDBJ whole genome shotgun (WGS) entry which is preliminary data.</text>
</comment>
<gene>
    <name evidence="6" type="ORF">ATK86_0088</name>
</gene>
<sequence>MSDQPHRIDTVRPLRASEVTQWDFEADVVVAGFGIAGVCASIEAARAGAKVLILERTGGWGGAAALAGGFVYLGGGTPLQKALGFDDTPENMAAFLTAALGPGVDEAKINDYCAGSVEHYNWLVECGVPFKESFWGEPGWEPPHDEGLMYSGGENSAPFLDVADPAPRGHVPELAGKKIGERSGGYMLMKPLADTVAELGIDVEYDTRIRRLVVDDEDRVVGVLATTYGKPVTVRAARGVVLATGSFAYDTEMIERYTPRLSGRPGAAIEEHDGIGIRLAQALGAELAHMDASEVAIFGDPQMMARGILVNGRGQRYVTEDTYPGRIGQATLLQNDNQAFLIIDETSLEEALATESATPFFRFQPKWVAETVAELEAEMGLPAQTLQTTVATYNQHAEHGTDPVLGKKPEWVRPIKGALACFDLRGLTAGFTLGGLRTDLDSRVLHVNGEPIEGLFAAGRCTSGLCAYGYVSGASLGDGSFYGRRAGKAAAAG</sequence>
<dbReference type="EMBL" id="PJMW01000001">
    <property type="protein sequence ID" value="PKV98080.1"/>
    <property type="molecule type" value="Genomic_DNA"/>
</dbReference>
<dbReference type="PANTHER" id="PTHR43400:SF10">
    <property type="entry name" value="3-OXOSTEROID 1-DEHYDROGENASE"/>
    <property type="match status" value="1"/>
</dbReference>
<reference evidence="6 7" key="1">
    <citation type="submission" date="2017-12" db="EMBL/GenBank/DDBJ databases">
        <title>Sequencing the genomes of 1000 Actinobacteria strains.</title>
        <authorList>
            <person name="Klenk H.-P."/>
        </authorList>
    </citation>
    <scope>NUCLEOTIDE SEQUENCE [LARGE SCALE GENOMIC DNA]</scope>
    <source>
        <strain evidence="6 7">DSM 44489</strain>
    </source>
</reference>
<protein>
    <submittedName>
        <fullName evidence="6">3-oxo-5alpha-steroid 4-dehydrogenase</fullName>
    </submittedName>
</protein>
<feature type="domain" description="FAD-dependent oxidoreductase 2 FAD-binding" evidence="5">
    <location>
        <begin position="27"/>
        <end position="466"/>
    </location>
</feature>
<organism evidence="6 7">
    <name type="scientific">Nocardia fluminea</name>
    <dbReference type="NCBI Taxonomy" id="134984"/>
    <lineage>
        <taxon>Bacteria</taxon>
        <taxon>Bacillati</taxon>
        <taxon>Actinomycetota</taxon>
        <taxon>Actinomycetes</taxon>
        <taxon>Mycobacteriales</taxon>
        <taxon>Nocardiaceae</taxon>
        <taxon>Nocardia</taxon>
    </lineage>
</organism>
<dbReference type="RefSeq" id="WP_245914046.1">
    <property type="nucleotide sequence ID" value="NZ_JBEZZV010000001.1"/>
</dbReference>
<comment type="cofactor">
    <cofactor evidence="1">
        <name>FAD</name>
        <dbReference type="ChEBI" id="CHEBI:57692"/>
    </cofactor>
</comment>
<proteinExistence type="predicted"/>